<keyword evidence="1" id="KW-0614">Plasmid</keyword>
<sequence>MWSVFTWTGQGLIELAVAHDKTDAERTRNDYQHHPKISGHVSIAVRTEHRPQVTSG</sequence>
<keyword evidence="2" id="KW-1185">Reference proteome</keyword>
<reference evidence="1" key="1">
    <citation type="journal article" date="2025" name="Int. J. Syst. Evol. Microbiol.">
        <title>Streptomyces citrinus sp. nov., with yellow diffusible pigment.</title>
        <authorList>
            <person name="He Y."/>
            <person name="Yang E."/>
            <person name="Xu J."/>
            <person name="Sun Y."/>
            <person name="Sun L."/>
        </authorList>
    </citation>
    <scope>NUCLEOTIDE SEQUENCE</scope>
    <source>
        <strain evidence="1">Q6</strain>
    </source>
</reference>
<name>A0ACD5AQY8_9ACTN</name>
<protein>
    <submittedName>
        <fullName evidence="1">Uncharacterized protein</fullName>
    </submittedName>
</protein>
<geneLocation type="plasmid" evidence="1 2">
    <name>p1</name>
</geneLocation>
<proteinExistence type="predicted"/>
<evidence type="ECO:0000313" key="1">
    <source>
        <dbReference type="EMBL" id="WWQ69602.1"/>
    </source>
</evidence>
<dbReference type="EMBL" id="CP146023">
    <property type="protein sequence ID" value="WWQ69602.1"/>
    <property type="molecule type" value="Genomic_DNA"/>
</dbReference>
<gene>
    <name evidence="1" type="ORF">V2W30_41310</name>
</gene>
<dbReference type="Proteomes" id="UP001432251">
    <property type="component" value="Plasmid p1"/>
</dbReference>
<evidence type="ECO:0000313" key="2">
    <source>
        <dbReference type="Proteomes" id="UP001432251"/>
    </source>
</evidence>
<organism evidence="1 2">
    <name type="scientific">Streptomyces citrinus</name>
    <dbReference type="NCBI Taxonomy" id="3118173"/>
    <lineage>
        <taxon>Bacteria</taxon>
        <taxon>Bacillati</taxon>
        <taxon>Actinomycetota</taxon>
        <taxon>Actinomycetes</taxon>
        <taxon>Kitasatosporales</taxon>
        <taxon>Streptomycetaceae</taxon>
        <taxon>Streptomyces</taxon>
    </lineage>
</organism>
<accession>A0ACD5AQY8</accession>